<dbReference type="EMBL" id="MWUE01000018">
    <property type="protein sequence ID" value="OQP33002.1"/>
    <property type="molecule type" value="Genomic_DNA"/>
</dbReference>
<keyword evidence="2" id="KW-1185">Reference proteome</keyword>
<comment type="caution">
    <text evidence="1">The sequence shown here is derived from an EMBL/GenBank/DDBJ whole genome shotgun (WGS) entry which is preliminary data.</text>
</comment>
<dbReference type="NCBIfam" id="NF045926">
    <property type="entry name" value="STM2901_fam"/>
    <property type="match status" value="1"/>
</dbReference>
<dbReference type="Pfam" id="PF26636">
    <property type="entry name" value="DUF8209"/>
    <property type="match status" value="1"/>
</dbReference>
<evidence type="ECO:0000313" key="2">
    <source>
        <dbReference type="Proteomes" id="UP000192769"/>
    </source>
</evidence>
<evidence type="ECO:0000313" key="1">
    <source>
        <dbReference type="EMBL" id="OQP33002.1"/>
    </source>
</evidence>
<dbReference type="InterPro" id="IPR058522">
    <property type="entry name" value="DUF8209"/>
</dbReference>
<organism evidence="1 2">
    <name type="scientific">Pantoea latae</name>
    <dbReference type="NCBI Taxonomy" id="1964541"/>
    <lineage>
        <taxon>Bacteria</taxon>
        <taxon>Pseudomonadati</taxon>
        <taxon>Pseudomonadota</taxon>
        <taxon>Gammaproteobacteria</taxon>
        <taxon>Enterobacterales</taxon>
        <taxon>Erwiniaceae</taxon>
        <taxon>Pantoea</taxon>
    </lineage>
</organism>
<accession>A0A1V9DGK5</accession>
<reference evidence="1 2" key="1">
    <citation type="submission" date="2017-02" db="EMBL/GenBank/DDBJ databases">
        <title>Whole genome shotgun sequence of Pantoea agglomerans strain AS1 isolated from a cycad, Zamia floridana in Central Florida, USA.</title>
        <authorList>
            <person name="Lata P."/>
            <person name="Govindarajan S."/>
            <person name="Qi F."/>
            <person name="Li J.-L."/>
            <person name="Maurya S.K."/>
            <person name="Sahoo M.K."/>
        </authorList>
    </citation>
    <scope>NUCLEOTIDE SEQUENCE [LARGE SCALE GENOMIC DNA]</scope>
    <source>
        <strain evidence="1 2">AS1</strain>
    </source>
</reference>
<dbReference type="RefSeq" id="WP_081139753.1">
    <property type="nucleotide sequence ID" value="NZ_MWUE01000018.1"/>
</dbReference>
<gene>
    <name evidence="1" type="ORF">B2J69_12900</name>
</gene>
<protein>
    <submittedName>
        <fullName evidence="1">Uncharacterized protein</fullName>
    </submittedName>
</protein>
<proteinExistence type="predicted"/>
<dbReference type="InterPro" id="IPR058064">
    <property type="entry name" value="STM2901-like"/>
</dbReference>
<name>A0A1V9DGK5_9GAMM</name>
<dbReference type="OrthoDB" id="8815988at2"/>
<sequence>MDTVEEINGTYFYHGHNNLSARELFNLIFLENFSKAFGLSMTSGALILSGQPLMSVSGKLDAAHNTPGTSVASVLSRKLLKDARFPFGLRPVAPVGSFNKLKMVPSNKIATFVGRYIPWIGYANAVVTIQRVLSNTKREYNLIVRPRDRIQWTAF</sequence>
<dbReference type="Proteomes" id="UP000192769">
    <property type="component" value="Unassembled WGS sequence"/>
</dbReference>
<dbReference type="AlphaFoldDB" id="A0A1V9DGK5"/>